<dbReference type="Pfam" id="PF01170">
    <property type="entry name" value="UPF0020"/>
    <property type="match status" value="1"/>
</dbReference>
<dbReference type="Proteomes" id="UP001221898">
    <property type="component" value="Unassembled WGS sequence"/>
</dbReference>
<dbReference type="GO" id="GO:0016423">
    <property type="term" value="F:tRNA (guanine) methyltransferase activity"/>
    <property type="evidence" value="ECO:0007669"/>
    <property type="project" value="TreeGrafter"/>
</dbReference>
<keyword evidence="7" id="KW-1185">Reference proteome</keyword>
<feature type="domain" description="Ribosomal RNA large subunit methyltransferase K/L-like methyltransferase" evidence="4">
    <location>
        <begin position="233"/>
        <end position="372"/>
    </location>
</feature>
<comment type="similarity">
    <text evidence="1">Belongs to the methyltransferase superfamily.</text>
</comment>
<dbReference type="GO" id="GO:0003723">
    <property type="term" value="F:RNA binding"/>
    <property type="evidence" value="ECO:0007669"/>
    <property type="project" value="InterPro"/>
</dbReference>
<gene>
    <name evidence="6" type="ORF">AAFF_G00135850</name>
</gene>
<evidence type="ECO:0000256" key="3">
    <source>
        <dbReference type="SAM" id="MobiDB-lite"/>
    </source>
</evidence>
<evidence type="ECO:0000313" key="6">
    <source>
        <dbReference type="EMBL" id="KAJ8388214.1"/>
    </source>
</evidence>
<dbReference type="CDD" id="cd02440">
    <property type="entry name" value="AdoMet_MTases"/>
    <property type="match status" value="1"/>
</dbReference>
<dbReference type="Gene3D" id="3.30.2130.30">
    <property type="match status" value="1"/>
</dbReference>
<dbReference type="PANTHER" id="PTHR14911:SF1">
    <property type="entry name" value="THUMP DOMAIN-CONTAINING PROTEIN 2"/>
    <property type="match status" value="1"/>
</dbReference>
<dbReference type="EMBL" id="JAINUG010000198">
    <property type="protein sequence ID" value="KAJ8388214.1"/>
    <property type="molecule type" value="Genomic_DNA"/>
</dbReference>
<evidence type="ECO:0000259" key="5">
    <source>
        <dbReference type="Pfam" id="PF02926"/>
    </source>
</evidence>
<dbReference type="SUPFAM" id="SSF143437">
    <property type="entry name" value="THUMP domain-like"/>
    <property type="match status" value="1"/>
</dbReference>
<dbReference type="SUPFAM" id="SSF53335">
    <property type="entry name" value="S-adenosyl-L-methionine-dependent methyltransferases"/>
    <property type="match status" value="1"/>
</dbReference>
<feature type="domain" description="THUMP" evidence="5">
    <location>
        <begin position="165"/>
        <end position="222"/>
    </location>
</feature>
<accession>A0AAD7W9V7</accession>
<protein>
    <recommendedName>
        <fullName evidence="8">THUMP domain-containing protein</fullName>
    </recommendedName>
</protein>
<feature type="compositionally biased region" description="Basic and acidic residues" evidence="3">
    <location>
        <begin position="116"/>
        <end position="130"/>
    </location>
</feature>
<dbReference type="InterPro" id="IPR029063">
    <property type="entry name" value="SAM-dependent_MTases_sf"/>
</dbReference>
<keyword evidence="2" id="KW-0808">Transferase</keyword>
<dbReference type="InterPro" id="IPR000241">
    <property type="entry name" value="RlmKL-like_Mtase"/>
</dbReference>
<name>A0AAD7W9V7_9TELE</name>
<evidence type="ECO:0000313" key="7">
    <source>
        <dbReference type="Proteomes" id="UP001221898"/>
    </source>
</evidence>
<keyword evidence="2" id="KW-0489">Methyltransferase</keyword>
<feature type="region of interest" description="Disordered" evidence="3">
    <location>
        <begin position="380"/>
        <end position="424"/>
    </location>
</feature>
<proteinExistence type="inferred from homology"/>
<dbReference type="GO" id="GO:0030488">
    <property type="term" value="P:tRNA methylation"/>
    <property type="evidence" value="ECO:0007669"/>
    <property type="project" value="TreeGrafter"/>
</dbReference>
<organism evidence="6 7">
    <name type="scientific">Aldrovandia affinis</name>
    <dbReference type="NCBI Taxonomy" id="143900"/>
    <lineage>
        <taxon>Eukaryota</taxon>
        <taxon>Metazoa</taxon>
        <taxon>Chordata</taxon>
        <taxon>Craniata</taxon>
        <taxon>Vertebrata</taxon>
        <taxon>Euteleostomi</taxon>
        <taxon>Actinopterygii</taxon>
        <taxon>Neopterygii</taxon>
        <taxon>Teleostei</taxon>
        <taxon>Notacanthiformes</taxon>
        <taxon>Halosauridae</taxon>
        <taxon>Aldrovandia</taxon>
    </lineage>
</organism>
<dbReference type="PANTHER" id="PTHR14911">
    <property type="entry name" value="THUMP DOMAIN-CONTAINING"/>
    <property type="match status" value="1"/>
</dbReference>
<feature type="region of interest" description="Disordered" evidence="3">
    <location>
        <begin position="116"/>
        <end position="159"/>
    </location>
</feature>
<sequence>MKEPSCASQALRYYCTVGKGLEKFLAAEVQCKLTADNVEHVTGKVFFTTRVDIEKVKGLKSAERLFLLLRRQPPLARARMTVRRHLAEELIQDQVIGEQQVWTEGLTLWRSLRTAKERTDPDRNGKDAGWSRKRKREQGESDGQQPGCEGQGRVERRGSGAPPVAFRVCCRSSGSIARQFSFQDLGRIIGIAISKQLGWRVNLREPDLEVNVHLSDDHCVVGLPLSRLPLASRSYIKTTGLRSTVAWAMGSLAEIKPGSCVLDPMCGVGTLLLEAAKECPNSFFLGMDVDESQLEKARGNVRFAELAERVELMQSSVTAIPVPSCSVDAVICDIPFGRKFGSKTDMATALPAIVNEMERVLRVDGALVLLLSPALSSILKRSRPPQPAAPDRQPGEPPQGARDPASHTAPRPPPRPYSSRACTE</sequence>
<evidence type="ECO:0000256" key="1">
    <source>
        <dbReference type="ARBA" id="ARBA00008361"/>
    </source>
</evidence>
<comment type="caution">
    <text evidence="6">The sequence shown here is derived from an EMBL/GenBank/DDBJ whole genome shotgun (WGS) entry which is preliminary data.</text>
</comment>
<dbReference type="GO" id="GO:0043527">
    <property type="term" value="C:tRNA methyltransferase complex"/>
    <property type="evidence" value="ECO:0007669"/>
    <property type="project" value="UniProtKB-ARBA"/>
</dbReference>
<dbReference type="InterPro" id="IPR004114">
    <property type="entry name" value="THUMP_dom"/>
</dbReference>
<dbReference type="Gene3D" id="3.40.50.150">
    <property type="entry name" value="Vaccinia Virus protein VP39"/>
    <property type="match status" value="1"/>
</dbReference>
<dbReference type="CDD" id="cd11715">
    <property type="entry name" value="THUMP_AdoMetMT"/>
    <property type="match status" value="1"/>
</dbReference>
<dbReference type="FunFam" id="3.40.50.150:FF:000073">
    <property type="entry name" value="THUMP domain containing 3"/>
    <property type="match status" value="1"/>
</dbReference>
<dbReference type="Pfam" id="PF02926">
    <property type="entry name" value="THUMP"/>
    <property type="match status" value="1"/>
</dbReference>
<evidence type="ECO:0008006" key="8">
    <source>
        <dbReference type="Google" id="ProtNLM"/>
    </source>
</evidence>
<dbReference type="AlphaFoldDB" id="A0AAD7W9V7"/>
<reference evidence="6" key="1">
    <citation type="journal article" date="2023" name="Science">
        <title>Genome structures resolve the early diversification of teleost fishes.</title>
        <authorList>
            <person name="Parey E."/>
            <person name="Louis A."/>
            <person name="Montfort J."/>
            <person name="Bouchez O."/>
            <person name="Roques C."/>
            <person name="Iampietro C."/>
            <person name="Lluch J."/>
            <person name="Castinel A."/>
            <person name="Donnadieu C."/>
            <person name="Desvignes T."/>
            <person name="Floi Bucao C."/>
            <person name="Jouanno E."/>
            <person name="Wen M."/>
            <person name="Mejri S."/>
            <person name="Dirks R."/>
            <person name="Jansen H."/>
            <person name="Henkel C."/>
            <person name="Chen W.J."/>
            <person name="Zahm M."/>
            <person name="Cabau C."/>
            <person name="Klopp C."/>
            <person name="Thompson A.W."/>
            <person name="Robinson-Rechavi M."/>
            <person name="Braasch I."/>
            <person name="Lecointre G."/>
            <person name="Bobe J."/>
            <person name="Postlethwait J.H."/>
            <person name="Berthelot C."/>
            <person name="Roest Crollius H."/>
            <person name="Guiguen Y."/>
        </authorList>
    </citation>
    <scope>NUCLEOTIDE SEQUENCE</scope>
    <source>
        <strain evidence="6">NC1722</strain>
    </source>
</reference>
<evidence type="ECO:0000256" key="2">
    <source>
        <dbReference type="ARBA" id="ARBA00022603"/>
    </source>
</evidence>
<evidence type="ECO:0000259" key="4">
    <source>
        <dbReference type="Pfam" id="PF01170"/>
    </source>
</evidence>